<feature type="transmembrane region" description="Helical" evidence="7">
    <location>
        <begin position="85"/>
        <end position="104"/>
    </location>
</feature>
<evidence type="ECO:0000313" key="9">
    <source>
        <dbReference type="EMBL" id="PWI56902.1"/>
    </source>
</evidence>
<dbReference type="SUPFAM" id="SSF103481">
    <property type="entry name" value="Multidrug resistance efflux transporter EmrE"/>
    <property type="match status" value="1"/>
</dbReference>
<gene>
    <name evidence="9" type="ORF">BM613_11300</name>
</gene>
<organism evidence="9 10">
    <name type="scientific">Sulfoacidibacillus thermotolerans</name>
    <name type="common">Acidibacillus sulfuroxidans</name>
    <dbReference type="NCBI Taxonomy" id="1765684"/>
    <lineage>
        <taxon>Bacteria</taxon>
        <taxon>Bacillati</taxon>
        <taxon>Bacillota</taxon>
        <taxon>Bacilli</taxon>
        <taxon>Bacillales</taxon>
        <taxon>Alicyclobacillaceae</taxon>
        <taxon>Sulfoacidibacillus</taxon>
    </lineage>
</organism>
<evidence type="ECO:0000313" key="10">
    <source>
        <dbReference type="Proteomes" id="UP000245380"/>
    </source>
</evidence>
<dbReference type="PANTHER" id="PTHR42920:SF5">
    <property type="entry name" value="EAMA DOMAIN-CONTAINING PROTEIN"/>
    <property type="match status" value="1"/>
</dbReference>
<feature type="transmembrane region" description="Helical" evidence="7">
    <location>
        <begin position="110"/>
        <end position="129"/>
    </location>
</feature>
<keyword evidence="10" id="KW-1185">Reference proteome</keyword>
<evidence type="ECO:0000256" key="7">
    <source>
        <dbReference type="SAM" id="Phobius"/>
    </source>
</evidence>
<keyword evidence="6 7" id="KW-0472">Membrane</keyword>
<comment type="caution">
    <text evidence="9">The sequence shown here is derived from an EMBL/GenBank/DDBJ whole genome shotgun (WGS) entry which is preliminary data.</text>
</comment>
<evidence type="ECO:0000256" key="3">
    <source>
        <dbReference type="ARBA" id="ARBA00022475"/>
    </source>
</evidence>
<dbReference type="InterPro" id="IPR051258">
    <property type="entry name" value="Diverse_Substrate_Transporter"/>
</dbReference>
<proteinExistence type="inferred from homology"/>
<name>A0A2U3D6K3_SULT2</name>
<comment type="similarity">
    <text evidence="2">Belongs to the EamA transporter family.</text>
</comment>
<sequence>MLLEPQKETIRLSARGRLYKFLVDAMLILIGVSWGYTFLITKYVIIVLPVFLFLGMRFLLAGMILGIPLWIKMRRLFTINDLKQGFFAGILLAFAYSLQTFGILHTNPGTAGMITELTTVLIPLLYFLLTRHPIG</sequence>
<keyword evidence="5 7" id="KW-1133">Transmembrane helix</keyword>
<dbReference type="GO" id="GO:0005886">
    <property type="term" value="C:plasma membrane"/>
    <property type="evidence" value="ECO:0007669"/>
    <property type="project" value="UniProtKB-SubCell"/>
</dbReference>
<feature type="domain" description="EamA" evidence="8">
    <location>
        <begin position="24"/>
        <end position="133"/>
    </location>
</feature>
<keyword evidence="4 7" id="KW-0812">Transmembrane</keyword>
<feature type="transmembrane region" description="Helical" evidence="7">
    <location>
        <begin position="21"/>
        <end position="40"/>
    </location>
</feature>
<keyword evidence="3" id="KW-1003">Cell membrane</keyword>
<comment type="subcellular location">
    <subcellularLocation>
        <location evidence="1">Cell membrane</location>
        <topology evidence="1">Multi-pass membrane protein</topology>
    </subcellularLocation>
</comment>
<dbReference type="AlphaFoldDB" id="A0A2U3D6K3"/>
<accession>A0A2U3D6K3</accession>
<evidence type="ECO:0000256" key="2">
    <source>
        <dbReference type="ARBA" id="ARBA00007362"/>
    </source>
</evidence>
<feature type="transmembrane region" description="Helical" evidence="7">
    <location>
        <begin position="46"/>
        <end position="73"/>
    </location>
</feature>
<evidence type="ECO:0000256" key="5">
    <source>
        <dbReference type="ARBA" id="ARBA00022989"/>
    </source>
</evidence>
<evidence type="ECO:0000256" key="1">
    <source>
        <dbReference type="ARBA" id="ARBA00004651"/>
    </source>
</evidence>
<reference evidence="9 10" key="1">
    <citation type="submission" date="2016-11" db="EMBL/GenBank/DDBJ databases">
        <title>Comparative genomics of Acidibacillus ferroxidans species.</title>
        <authorList>
            <person name="Oliveira G."/>
            <person name="Nunes G."/>
            <person name="Oliveira R."/>
            <person name="Araujo F."/>
            <person name="Salim A."/>
            <person name="Scholte L."/>
            <person name="Morais D."/>
            <person name="Nancucheo I."/>
            <person name="Johnson D.B."/>
            <person name="Grail B."/>
            <person name="Bittencourt J."/>
            <person name="Valadares R."/>
        </authorList>
    </citation>
    <scope>NUCLEOTIDE SEQUENCE [LARGE SCALE GENOMIC DNA]</scope>
    <source>
        <strain evidence="9 10">Y002</strain>
    </source>
</reference>
<dbReference type="RefSeq" id="WP_109431314.1">
    <property type="nucleotide sequence ID" value="NZ_MPDK01000023.1"/>
</dbReference>
<dbReference type="PANTHER" id="PTHR42920">
    <property type="entry name" value="OS03G0707200 PROTEIN-RELATED"/>
    <property type="match status" value="1"/>
</dbReference>
<protein>
    <recommendedName>
        <fullName evidence="8">EamA domain-containing protein</fullName>
    </recommendedName>
</protein>
<dbReference type="EMBL" id="MPDK01000023">
    <property type="protein sequence ID" value="PWI56902.1"/>
    <property type="molecule type" value="Genomic_DNA"/>
</dbReference>
<evidence type="ECO:0000259" key="8">
    <source>
        <dbReference type="Pfam" id="PF00892"/>
    </source>
</evidence>
<evidence type="ECO:0000256" key="6">
    <source>
        <dbReference type="ARBA" id="ARBA00023136"/>
    </source>
</evidence>
<dbReference type="Pfam" id="PF00892">
    <property type="entry name" value="EamA"/>
    <property type="match status" value="1"/>
</dbReference>
<evidence type="ECO:0000256" key="4">
    <source>
        <dbReference type="ARBA" id="ARBA00022692"/>
    </source>
</evidence>
<dbReference type="OrthoDB" id="9804865at2"/>
<dbReference type="InterPro" id="IPR037185">
    <property type="entry name" value="EmrE-like"/>
</dbReference>
<dbReference type="Proteomes" id="UP000245380">
    <property type="component" value="Unassembled WGS sequence"/>
</dbReference>
<dbReference type="InterPro" id="IPR000620">
    <property type="entry name" value="EamA_dom"/>
</dbReference>